<keyword evidence="3" id="KW-1185">Reference proteome</keyword>
<feature type="chain" id="PRO_5024983584" description="Secreted protein" evidence="1">
    <location>
        <begin position="26"/>
        <end position="58"/>
    </location>
</feature>
<dbReference type="Proteomes" id="UP000326799">
    <property type="component" value="Unassembled WGS sequence"/>
</dbReference>
<evidence type="ECO:0000313" key="2">
    <source>
        <dbReference type="EMBL" id="KAB8217395.1"/>
    </source>
</evidence>
<dbReference type="EMBL" id="ML733464">
    <property type="protein sequence ID" value="KAB8217395.1"/>
    <property type="molecule type" value="Genomic_DNA"/>
</dbReference>
<evidence type="ECO:0000313" key="3">
    <source>
        <dbReference type="Proteomes" id="UP000326799"/>
    </source>
</evidence>
<keyword evidence="1" id="KW-0732">Signal</keyword>
<accession>A0A5N6EK33</accession>
<gene>
    <name evidence="2" type="ORF">BDV33DRAFT_177249</name>
</gene>
<dbReference type="AlphaFoldDB" id="A0A5N6EK33"/>
<proteinExistence type="predicted"/>
<evidence type="ECO:0008006" key="4">
    <source>
        <dbReference type="Google" id="ProtNLM"/>
    </source>
</evidence>
<feature type="signal peptide" evidence="1">
    <location>
        <begin position="1"/>
        <end position="25"/>
    </location>
</feature>
<protein>
    <recommendedName>
        <fullName evidence="4">Secreted protein</fullName>
    </recommendedName>
</protein>
<organism evidence="2 3">
    <name type="scientific">Aspergillus novoparasiticus</name>
    <dbReference type="NCBI Taxonomy" id="986946"/>
    <lineage>
        <taxon>Eukaryota</taxon>
        <taxon>Fungi</taxon>
        <taxon>Dikarya</taxon>
        <taxon>Ascomycota</taxon>
        <taxon>Pezizomycotina</taxon>
        <taxon>Eurotiomycetes</taxon>
        <taxon>Eurotiomycetidae</taxon>
        <taxon>Eurotiales</taxon>
        <taxon>Aspergillaceae</taxon>
        <taxon>Aspergillus</taxon>
        <taxon>Aspergillus subgen. Circumdati</taxon>
    </lineage>
</organism>
<sequence>MIRPGKTFLPLFTLFFLFLCRSVSSARIFFSSSPILQPLEFVLTRFRPSYRSIACFVR</sequence>
<evidence type="ECO:0000256" key="1">
    <source>
        <dbReference type="SAM" id="SignalP"/>
    </source>
</evidence>
<reference evidence="2 3" key="1">
    <citation type="submission" date="2019-04" db="EMBL/GenBank/DDBJ databases">
        <title>Fungal friends and foes A comparative genomics study of 23 Aspergillus species from section Flavi.</title>
        <authorList>
            <consortium name="DOE Joint Genome Institute"/>
            <person name="Kjaerbolling I."/>
            <person name="Vesth T.C."/>
            <person name="Frisvad J.C."/>
            <person name="Nybo J.L."/>
            <person name="Theobald S."/>
            <person name="Kildgaard S."/>
            <person name="Petersen T.I."/>
            <person name="Kuo A."/>
            <person name="Sato A."/>
            <person name="Lyhne E.K."/>
            <person name="Kogle M.E."/>
            <person name="Wiebenga A."/>
            <person name="Kun R.S."/>
            <person name="Lubbers R.J."/>
            <person name="Makela M.R."/>
            <person name="Barry K."/>
            <person name="Chovatia M."/>
            <person name="Clum A."/>
            <person name="Daum C."/>
            <person name="Haridas S."/>
            <person name="He G."/>
            <person name="LaButti K."/>
            <person name="Lipzen A."/>
            <person name="Mondo S."/>
            <person name="Pangilinan J."/>
            <person name="Riley R."/>
            <person name="Salamov A."/>
            <person name="Simmons B.A."/>
            <person name="Magnuson J.K."/>
            <person name="Henrissat B."/>
            <person name="Mortensen U.H."/>
            <person name="Larsen T.O."/>
            <person name="De vries R.P."/>
            <person name="Grigoriev I.V."/>
            <person name="Machida M."/>
            <person name="Baker S.E."/>
            <person name="Andersen M.R."/>
        </authorList>
    </citation>
    <scope>NUCLEOTIDE SEQUENCE [LARGE SCALE GENOMIC DNA]</scope>
    <source>
        <strain evidence="2 3">CBS 126849</strain>
    </source>
</reference>
<name>A0A5N6EK33_9EURO</name>